<dbReference type="OrthoDB" id="9808735at2"/>
<protein>
    <submittedName>
        <fullName evidence="4">tRNA 2-selenouridine synthase</fullName>
    </submittedName>
</protein>
<dbReference type="NCBIfam" id="TIGR03167">
    <property type="entry name" value="tRNA_sel_U_synt"/>
    <property type="match status" value="1"/>
</dbReference>
<dbReference type="SUPFAM" id="SSF52540">
    <property type="entry name" value="P-loop containing nucleoside triphosphate hydrolases"/>
    <property type="match status" value="1"/>
</dbReference>
<accession>A0A1M4UL82</accession>
<dbReference type="PROSITE" id="PS50206">
    <property type="entry name" value="RHODANESE_3"/>
    <property type="match status" value="1"/>
</dbReference>
<gene>
    <name evidence="4" type="ORF">SAMN02745218_00498</name>
</gene>
<dbReference type="SUPFAM" id="SSF52821">
    <property type="entry name" value="Rhodanese/Cell cycle control phosphatase"/>
    <property type="match status" value="1"/>
</dbReference>
<sequence>MIKEINVTEALSLNDALILDVRSEGEYNEATIPGAVNVPLLDNVERALVGTVYKKEGPAQARKLGLELVSPRLARWVEAVDRLACGRRVVLFCWRGGLRSHFAASVLDTMGFAVYRILGGYKAYRRYVNSYLGVEELPLKAVVIHGLTGVGKTALLRRLAEEGLPVLDLEGLARHRGSVYGKIGLPPSPSQKMFEGFIVRDLMAAEKKGIFIVECESRRLGNLLVPAVILRAMERGYRVLLYDTLENRVRRICQEYTRGPQQNVPALQEATSALEKYLGARRVAELNQLLAREKFDQVFSFLLTRHYDPLYKYPAEPSPDYDLCVSTADMDEAVSRVKRWIMSLPEYERVKGGELDGIGENTAGGPPGPRPVPGAG</sequence>
<dbReference type="Pfam" id="PF00581">
    <property type="entry name" value="Rhodanese"/>
    <property type="match status" value="1"/>
</dbReference>
<dbReference type="PANTHER" id="PTHR30401">
    <property type="entry name" value="TRNA 2-SELENOURIDINE SYNTHASE"/>
    <property type="match status" value="1"/>
</dbReference>
<dbReference type="EMBL" id="FQUW01000007">
    <property type="protein sequence ID" value="SHE57408.1"/>
    <property type="molecule type" value="Genomic_DNA"/>
</dbReference>
<evidence type="ECO:0000313" key="4">
    <source>
        <dbReference type="EMBL" id="SHE57408.1"/>
    </source>
</evidence>
<dbReference type="RefSeq" id="WP_073162960.1">
    <property type="nucleotide sequence ID" value="NZ_FQUW01000007.1"/>
</dbReference>
<evidence type="ECO:0000313" key="5">
    <source>
        <dbReference type="Proteomes" id="UP000184196"/>
    </source>
</evidence>
<feature type="compositionally biased region" description="Pro residues" evidence="2">
    <location>
        <begin position="366"/>
        <end position="376"/>
    </location>
</feature>
<organism evidence="4 5">
    <name type="scientific">Desulfofundulus australicus DSM 11792</name>
    <dbReference type="NCBI Taxonomy" id="1121425"/>
    <lineage>
        <taxon>Bacteria</taxon>
        <taxon>Bacillati</taxon>
        <taxon>Bacillota</taxon>
        <taxon>Clostridia</taxon>
        <taxon>Eubacteriales</taxon>
        <taxon>Peptococcaceae</taxon>
        <taxon>Desulfofundulus</taxon>
    </lineage>
</organism>
<dbReference type="NCBIfam" id="NF008752">
    <property type="entry name" value="PRK11784.1-4"/>
    <property type="match status" value="1"/>
</dbReference>
<dbReference type="PANTHER" id="PTHR30401:SF0">
    <property type="entry name" value="TRNA 2-SELENOURIDINE SYNTHASE"/>
    <property type="match status" value="1"/>
</dbReference>
<dbReference type="Proteomes" id="UP000184196">
    <property type="component" value="Unassembled WGS sequence"/>
</dbReference>
<dbReference type="SMART" id="SM00450">
    <property type="entry name" value="RHOD"/>
    <property type="match status" value="1"/>
</dbReference>
<dbReference type="GO" id="GO:0002098">
    <property type="term" value="P:tRNA wobble uridine modification"/>
    <property type="evidence" value="ECO:0007669"/>
    <property type="project" value="InterPro"/>
</dbReference>
<dbReference type="InterPro" id="IPR058840">
    <property type="entry name" value="AAA_SelU"/>
</dbReference>
<dbReference type="InterPro" id="IPR001763">
    <property type="entry name" value="Rhodanese-like_dom"/>
</dbReference>
<dbReference type="AlphaFoldDB" id="A0A1M4UL82"/>
<dbReference type="GO" id="GO:0043828">
    <property type="term" value="F:tRNA 2-selenouridine synthase activity"/>
    <property type="evidence" value="ECO:0007669"/>
    <property type="project" value="InterPro"/>
</dbReference>
<dbReference type="Gene3D" id="3.40.50.300">
    <property type="entry name" value="P-loop containing nucleotide triphosphate hydrolases"/>
    <property type="match status" value="1"/>
</dbReference>
<keyword evidence="5" id="KW-1185">Reference proteome</keyword>
<feature type="domain" description="Rhodanese" evidence="3">
    <location>
        <begin position="12"/>
        <end position="129"/>
    </location>
</feature>
<reference evidence="5" key="1">
    <citation type="submission" date="2016-11" db="EMBL/GenBank/DDBJ databases">
        <authorList>
            <person name="Varghese N."/>
            <person name="Submissions S."/>
        </authorList>
    </citation>
    <scope>NUCLEOTIDE SEQUENCE [LARGE SCALE GENOMIC DNA]</scope>
    <source>
        <strain evidence="5">DSM 11792</strain>
    </source>
</reference>
<evidence type="ECO:0000259" key="3">
    <source>
        <dbReference type="PROSITE" id="PS50206"/>
    </source>
</evidence>
<evidence type="ECO:0000256" key="1">
    <source>
        <dbReference type="ARBA" id="ARBA00023266"/>
    </source>
</evidence>
<dbReference type="InterPro" id="IPR036873">
    <property type="entry name" value="Rhodanese-like_dom_sf"/>
</dbReference>
<proteinExistence type="predicted"/>
<dbReference type="InterPro" id="IPR017582">
    <property type="entry name" value="SelU"/>
</dbReference>
<dbReference type="Gene3D" id="3.40.250.10">
    <property type="entry name" value="Rhodanese-like domain"/>
    <property type="match status" value="1"/>
</dbReference>
<dbReference type="Pfam" id="PF26341">
    <property type="entry name" value="AAA_SelU"/>
    <property type="match status" value="1"/>
</dbReference>
<keyword evidence="1" id="KW-0711">Selenium</keyword>
<feature type="region of interest" description="Disordered" evidence="2">
    <location>
        <begin position="353"/>
        <end position="376"/>
    </location>
</feature>
<evidence type="ECO:0000256" key="2">
    <source>
        <dbReference type="SAM" id="MobiDB-lite"/>
    </source>
</evidence>
<dbReference type="NCBIfam" id="NF008750">
    <property type="entry name" value="PRK11784.1-2"/>
    <property type="match status" value="1"/>
</dbReference>
<name>A0A1M4UL82_9FIRM</name>
<dbReference type="InterPro" id="IPR027417">
    <property type="entry name" value="P-loop_NTPase"/>
</dbReference>